<dbReference type="Proteomes" id="UP000886501">
    <property type="component" value="Unassembled WGS sequence"/>
</dbReference>
<accession>A0ACB6Z3D7</accession>
<evidence type="ECO:0000313" key="1">
    <source>
        <dbReference type="EMBL" id="KAF9644244.1"/>
    </source>
</evidence>
<organism evidence="1 2">
    <name type="scientific">Thelephora ganbajun</name>
    <name type="common">Ganba fungus</name>
    <dbReference type="NCBI Taxonomy" id="370292"/>
    <lineage>
        <taxon>Eukaryota</taxon>
        <taxon>Fungi</taxon>
        <taxon>Dikarya</taxon>
        <taxon>Basidiomycota</taxon>
        <taxon>Agaricomycotina</taxon>
        <taxon>Agaricomycetes</taxon>
        <taxon>Thelephorales</taxon>
        <taxon>Thelephoraceae</taxon>
        <taxon>Thelephora</taxon>
    </lineage>
</organism>
<proteinExistence type="predicted"/>
<evidence type="ECO:0000313" key="2">
    <source>
        <dbReference type="Proteomes" id="UP000886501"/>
    </source>
</evidence>
<gene>
    <name evidence="1" type="ORF">BDM02DRAFT_3181615</name>
</gene>
<name>A0ACB6Z3D7_THEGA</name>
<keyword evidence="2" id="KW-1185">Reference proteome</keyword>
<protein>
    <submittedName>
        <fullName evidence="1">Alpha/beta-hydrolase</fullName>
    </submittedName>
</protein>
<reference evidence="1" key="2">
    <citation type="journal article" date="2020" name="Nat. Commun.">
        <title>Large-scale genome sequencing of mycorrhizal fungi provides insights into the early evolution of symbiotic traits.</title>
        <authorList>
            <person name="Miyauchi S."/>
            <person name="Kiss E."/>
            <person name="Kuo A."/>
            <person name="Drula E."/>
            <person name="Kohler A."/>
            <person name="Sanchez-Garcia M."/>
            <person name="Morin E."/>
            <person name="Andreopoulos B."/>
            <person name="Barry K.W."/>
            <person name="Bonito G."/>
            <person name="Buee M."/>
            <person name="Carver A."/>
            <person name="Chen C."/>
            <person name="Cichocki N."/>
            <person name="Clum A."/>
            <person name="Culley D."/>
            <person name="Crous P.W."/>
            <person name="Fauchery L."/>
            <person name="Girlanda M."/>
            <person name="Hayes R.D."/>
            <person name="Keri Z."/>
            <person name="LaButti K."/>
            <person name="Lipzen A."/>
            <person name="Lombard V."/>
            <person name="Magnuson J."/>
            <person name="Maillard F."/>
            <person name="Murat C."/>
            <person name="Nolan M."/>
            <person name="Ohm R.A."/>
            <person name="Pangilinan J."/>
            <person name="Pereira M.F."/>
            <person name="Perotto S."/>
            <person name="Peter M."/>
            <person name="Pfister S."/>
            <person name="Riley R."/>
            <person name="Sitrit Y."/>
            <person name="Stielow J.B."/>
            <person name="Szollosi G."/>
            <person name="Zifcakova L."/>
            <person name="Stursova M."/>
            <person name="Spatafora J.W."/>
            <person name="Tedersoo L."/>
            <person name="Vaario L.M."/>
            <person name="Yamada A."/>
            <person name="Yan M."/>
            <person name="Wang P."/>
            <person name="Xu J."/>
            <person name="Bruns T."/>
            <person name="Baldrian P."/>
            <person name="Vilgalys R."/>
            <person name="Dunand C."/>
            <person name="Henrissat B."/>
            <person name="Grigoriev I.V."/>
            <person name="Hibbett D."/>
            <person name="Nagy L.G."/>
            <person name="Martin F.M."/>
        </authorList>
    </citation>
    <scope>NUCLEOTIDE SEQUENCE</scope>
    <source>
        <strain evidence="1">P2</strain>
    </source>
</reference>
<dbReference type="EMBL" id="MU118151">
    <property type="protein sequence ID" value="KAF9644244.1"/>
    <property type="molecule type" value="Genomic_DNA"/>
</dbReference>
<reference evidence="1" key="1">
    <citation type="submission" date="2019-10" db="EMBL/GenBank/DDBJ databases">
        <authorList>
            <consortium name="DOE Joint Genome Institute"/>
            <person name="Kuo A."/>
            <person name="Miyauchi S."/>
            <person name="Kiss E."/>
            <person name="Drula E."/>
            <person name="Kohler A."/>
            <person name="Sanchez-Garcia M."/>
            <person name="Andreopoulos B."/>
            <person name="Barry K.W."/>
            <person name="Bonito G."/>
            <person name="Buee M."/>
            <person name="Carver A."/>
            <person name="Chen C."/>
            <person name="Cichocki N."/>
            <person name="Clum A."/>
            <person name="Culley D."/>
            <person name="Crous P.W."/>
            <person name="Fauchery L."/>
            <person name="Girlanda M."/>
            <person name="Hayes R."/>
            <person name="Keri Z."/>
            <person name="Labutti K."/>
            <person name="Lipzen A."/>
            <person name="Lombard V."/>
            <person name="Magnuson J."/>
            <person name="Maillard F."/>
            <person name="Morin E."/>
            <person name="Murat C."/>
            <person name="Nolan M."/>
            <person name="Ohm R."/>
            <person name="Pangilinan J."/>
            <person name="Pereira M."/>
            <person name="Perotto S."/>
            <person name="Peter M."/>
            <person name="Riley R."/>
            <person name="Sitrit Y."/>
            <person name="Stielow B."/>
            <person name="Szollosi G."/>
            <person name="Zifcakova L."/>
            <person name="Stursova M."/>
            <person name="Spatafora J.W."/>
            <person name="Tedersoo L."/>
            <person name="Vaario L.-M."/>
            <person name="Yamada A."/>
            <person name="Yan M."/>
            <person name="Wang P."/>
            <person name="Xu J."/>
            <person name="Bruns T."/>
            <person name="Baldrian P."/>
            <person name="Vilgalys R."/>
            <person name="Henrissat B."/>
            <person name="Grigoriev I.V."/>
            <person name="Hibbett D."/>
            <person name="Nagy L.G."/>
            <person name="Martin F.M."/>
        </authorList>
    </citation>
    <scope>NUCLEOTIDE SEQUENCE</scope>
    <source>
        <strain evidence="1">P2</strain>
    </source>
</reference>
<sequence>MLLSSLAVLVAALPIAALGGEFPVYNGVVGGAPVNVTVKEKVSEIAVHDFVAQAGTLRYVANSGVCETTPGVYTASGYADLTSTQHMWFWFFAARNSPDTAPLTLWLNGGPGSSSMIGLFQEHGPCLINNDSSTVRLNPQSWNENSNVLYLDQPVGVGFSHGDTTTSSSLQAAQGVWNFLQTFFSDVNFSKYKTRNFALWTESYGGHYGPTMASYFLDQNAAIAAGTLSGIPINLKTLGIGNGLTDPITQYPGYISYAQTNPYYPLVSSSKIKTANTSYYSSGGCRDQILQCASTGTNSDCSQAQSTCNSKILSPLSGVWDVYYVLARSPSGYPADFTNWLNSKTSLIGADVTWSASSSIIYNNFFSTGDWMRSSSHYLEKVINAGIRTAIYDGDADYICNYQGVENMVNALQHQYSSQYASTPFTSWTVDGVTAGQFKNAGTFSYVRIYRAGHLVPAFTIGNLPYGRHALTMFNQAMAGQPISST</sequence>
<comment type="caution">
    <text evidence="1">The sequence shown here is derived from an EMBL/GenBank/DDBJ whole genome shotgun (WGS) entry which is preliminary data.</text>
</comment>